<keyword evidence="2" id="KW-1185">Reference proteome</keyword>
<organism evidence="1 2">
    <name type="scientific">Ixodes persulcatus</name>
    <name type="common">Taiga tick</name>
    <dbReference type="NCBI Taxonomy" id="34615"/>
    <lineage>
        <taxon>Eukaryota</taxon>
        <taxon>Metazoa</taxon>
        <taxon>Ecdysozoa</taxon>
        <taxon>Arthropoda</taxon>
        <taxon>Chelicerata</taxon>
        <taxon>Arachnida</taxon>
        <taxon>Acari</taxon>
        <taxon>Parasitiformes</taxon>
        <taxon>Ixodida</taxon>
        <taxon>Ixodoidea</taxon>
        <taxon>Ixodidae</taxon>
        <taxon>Ixodinae</taxon>
        <taxon>Ixodes</taxon>
    </lineage>
</organism>
<evidence type="ECO:0000313" key="1">
    <source>
        <dbReference type="EMBL" id="KAG0410386.1"/>
    </source>
</evidence>
<proteinExistence type="predicted"/>
<comment type="caution">
    <text evidence="1">The sequence shown here is derived from an EMBL/GenBank/DDBJ whole genome shotgun (WGS) entry which is preliminary data.</text>
</comment>
<reference evidence="1 2" key="1">
    <citation type="journal article" date="2020" name="Cell">
        <title>Large-Scale Comparative Analyses of Tick Genomes Elucidate Their Genetic Diversity and Vector Capacities.</title>
        <authorList>
            <consortium name="Tick Genome and Microbiome Consortium (TIGMIC)"/>
            <person name="Jia N."/>
            <person name="Wang J."/>
            <person name="Shi W."/>
            <person name="Du L."/>
            <person name="Sun Y."/>
            <person name="Zhan W."/>
            <person name="Jiang J.F."/>
            <person name="Wang Q."/>
            <person name="Zhang B."/>
            <person name="Ji P."/>
            <person name="Bell-Sakyi L."/>
            <person name="Cui X.M."/>
            <person name="Yuan T.T."/>
            <person name="Jiang B.G."/>
            <person name="Yang W.F."/>
            <person name="Lam T.T."/>
            <person name="Chang Q.C."/>
            <person name="Ding S.J."/>
            <person name="Wang X.J."/>
            <person name="Zhu J.G."/>
            <person name="Ruan X.D."/>
            <person name="Zhao L."/>
            <person name="Wei J.T."/>
            <person name="Ye R.Z."/>
            <person name="Que T.C."/>
            <person name="Du C.H."/>
            <person name="Zhou Y.H."/>
            <person name="Cheng J.X."/>
            <person name="Dai P.F."/>
            <person name="Guo W.B."/>
            <person name="Han X.H."/>
            <person name="Huang E.J."/>
            <person name="Li L.F."/>
            <person name="Wei W."/>
            <person name="Gao Y.C."/>
            <person name="Liu J.Z."/>
            <person name="Shao H.Z."/>
            <person name="Wang X."/>
            <person name="Wang C.C."/>
            <person name="Yang T.C."/>
            <person name="Huo Q.B."/>
            <person name="Li W."/>
            <person name="Chen H.Y."/>
            <person name="Chen S.E."/>
            <person name="Zhou L.G."/>
            <person name="Ni X.B."/>
            <person name="Tian J.H."/>
            <person name="Sheng Y."/>
            <person name="Liu T."/>
            <person name="Pan Y.S."/>
            <person name="Xia L.Y."/>
            <person name="Li J."/>
            <person name="Zhao F."/>
            <person name="Cao W.C."/>
        </authorList>
    </citation>
    <scope>NUCLEOTIDE SEQUENCE [LARGE SCALE GENOMIC DNA]</scope>
    <source>
        <strain evidence="1">Iper-2018</strain>
    </source>
</reference>
<sequence>MVQAMKAALMGSRSRLPTRGQMETTTQRHSEPLQHQATYTATNMSQASSDRDQALVTRAEFKTSMEGMIASIKADLQNTIMSVVREIVQKKLKAMITPILHEAEVGGVEKKIAGYNIFMTPTIRYKKRGRPRKGSDTPNVPVANGQAAVFVDDNLPQDQIDMSQWCNGYHEIVAVLVKIGARWLAVVSVYERPGYNVRSNATAWIPHLKLAAGKVPIIMGGDFNATHTMWGYSRDSPKGEEIADAMTLNCFRLVNDVDMPTRIGMHAKQKDTTPDLTWATRNIELEWQLSKDCMGSDHLPITVRLTHFSTGVKKRVHKRVKWDKFREALTQGLTEGGFTERLQAALKEATQDINVKEGDPTPDSHLLNLWASRIEALERYKKEGKPPALRAKLNLATATAKRYANQLARQQWQDHCDFFNSRTGLDKMWRTFQAMQGRKKSITAAQNIALALRVSEDQVAAEAGPLFFLQPATPAPQETYKHQDYAPGDPASAPFTMGELISPLRQCKTKSTPGPDGITYALLRNLPDEHSEELLTWINQIWTTGQVPEEWKTSWVNPIPKPGKPKTQEEVLQEALHTIVEFLDSAGMSAAPNKTSYIVVGNRRIQSQTETQNIRLTMKGDEIQRVESLRILGLFLDQDGRPHTWMKRVTKTWKSTLHLIRRVATKKWGATERVTRTLALALLTSKALYAYNYNRLTQTQVLKLERLNREAMRVISGLPRLAKIEDLRIHSKLNTLKERADALKDAQLYRLKTTEAGRAILRHIGYATDHLPTLPNRSLEDTTMQLTTFAPLARNMGKDYESGGSKESWTTSTLFESTAEISPTCTYTQMLHCEEMDKEPLDAELQAILAGANHAATHSNKTEALYKHVWVFTDSREAHAECDKVDTHINTFLSLGRTRRRKTLTDLVPQDPDGELPAEYSRSDRVILRRILTNTAITPALQTRLDRARRVQHPDDPGPVIGGGCTRCGS</sequence>
<accession>A0AC60NTL8</accession>
<name>A0AC60NTL8_IXOPE</name>
<dbReference type="EMBL" id="JABSTQ010011528">
    <property type="protein sequence ID" value="KAG0410386.1"/>
    <property type="molecule type" value="Genomic_DNA"/>
</dbReference>
<evidence type="ECO:0000313" key="2">
    <source>
        <dbReference type="Proteomes" id="UP000805193"/>
    </source>
</evidence>
<gene>
    <name evidence="1" type="ORF">HPB47_012496</name>
</gene>
<protein>
    <submittedName>
        <fullName evidence="1">Uncharacterized protein</fullName>
    </submittedName>
</protein>
<dbReference type="Proteomes" id="UP000805193">
    <property type="component" value="Unassembled WGS sequence"/>
</dbReference>